<dbReference type="PRINTS" id="PR02008">
    <property type="entry name" value="RCMTFAMILY"/>
</dbReference>
<evidence type="ECO:0000256" key="5">
    <source>
        <dbReference type="ARBA" id="ARBA00022691"/>
    </source>
</evidence>
<dbReference type="SUPFAM" id="SSF53335">
    <property type="entry name" value="S-adenosyl-L-methionine-dependent methyltransferases"/>
    <property type="match status" value="1"/>
</dbReference>
<dbReference type="EMBL" id="CAKOFQ010007288">
    <property type="protein sequence ID" value="CAH1997435.1"/>
    <property type="molecule type" value="Genomic_DNA"/>
</dbReference>
<dbReference type="PANTHER" id="PTHR22808">
    <property type="entry name" value="NCL1 YEAST -RELATED NOL1/NOP2/FMU SUN DOMAIN-CONTAINING"/>
    <property type="match status" value="1"/>
</dbReference>
<proteinExistence type="inferred from homology"/>
<accession>A0A9P0LPH5</accession>
<comment type="similarity">
    <text evidence="11">Belongs to the class I-like SAM-binding methyltransferase superfamily. RsmB/NOP family.</text>
</comment>
<feature type="active site" description="Nucleophile" evidence="11">
    <location>
        <position position="410"/>
    </location>
</feature>
<feature type="binding site" evidence="11">
    <location>
        <begin position="281"/>
        <end position="287"/>
    </location>
    <ligand>
        <name>S-adenosyl-L-methionine</name>
        <dbReference type="ChEBI" id="CHEBI:59789"/>
    </ligand>
</feature>
<dbReference type="PANTHER" id="PTHR22808:SF3">
    <property type="entry name" value="5-METHYLCYTOSINE RRNA METHYLTRANSFERASE NSUN4"/>
    <property type="match status" value="1"/>
</dbReference>
<dbReference type="Proteomes" id="UP001152888">
    <property type="component" value="Unassembled WGS sequence"/>
</dbReference>
<dbReference type="PROSITE" id="PS51686">
    <property type="entry name" value="SAM_MT_RSMB_NOP"/>
    <property type="match status" value="1"/>
</dbReference>
<sequence>MFSYSVFKRVSQKTKQFVRYKHRPDHWSILRKKIHPIDKALNHMDDFYKQVFNEKWLRIRKAMLGKQKYVAVINNFGDDTEAMQSLELTGALNMRTLFSLEQGYIKEEKLKNMNNKAMDKILRLDEELEQKIQNKIEKEANESAAQEKPTASDFSLASSLEKAKFDTRRLIDIKDPLSTEALHEFLPATEIKGREDFIPESNHYKMYDPETHFSVKMEKEYDLPFPDHLNIYCYERDNKSDFDSPKRGCTDVFNYYLMDGGSILPILALDLRPGNRFLDMCSAPGGKSLLALQTFFPDVVVSNDSSLSRLNRVRSVYSQFLYDFQEKWVKTGKIRLTNRDGRIISEEEYDRILVDVPCTTDRHSLHENENNIFKPSRIKERLNLPELQKELLVNALKLVERGGIVVYSTCSLSPIQNDGVVHVALKQIWEETNMEFVVKDLSPALLQTRSVFEIAGKGLLRYGHLVLPKPSQNYGPTYFCKLQKIK</sequence>
<comment type="subcellular location">
    <subcellularLocation>
        <location evidence="1">Mitochondrion</location>
    </subcellularLocation>
</comment>
<name>A0A9P0LPH5_ACAOB</name>
<dbReference type="OrthoDB" id="8020218at2759"/>
<dbReference type="InterPro" id="IPR001678">
    <property type="entry name" value="MeTrfase_RsmB-F_NOP2_dom"/>
</dbReference>
<dbReference type="AlphaFoldDB" id="A0A9P0LPH5"/>
<evidence type="ECO:0000256" key="2">
    <source>
        <dbReference type="ARBA" id="ARBA00022552"/>
    </source>
</evidence>
<dbReference type="GO" id="GO:0008173">
    <property type="term" value="F:RNA methyltransferase activity"/>
    <property type="evidence" value="ECO:0007669"/>
    <property type="project" value="InterPro"/>
</dbReference>
<evidence type="ECO:0000256" key="9">
    <source>
        <dbReference type="ARBA" id="ARBA00042050"/>
    </source>
</evidence>
<dbReference type="GO" id="GO:0003723">
    <property type="term" value="F:RNA binding"/>
    <property type="evidence" value="ECO:0007669"/>
    <property type="project" value="UniProtKB-UniRule"/>
</dbReference>
<reference evidence="14" key="1">
    <citation type="submission" date="2022-03" db="EMBL/GenBank/DDBJ databases">
        <authorList>
            <person name="Sayadi A."/>
        </authorList>
    </citation>
    <scope>NUCLEOTIDE SEQUENCE</scope>
</reference>
<feature type="binding site" evidence="11">
    <location>
        <position position="355"/>
    </location>
    <ligand>
        <name>S-adenosyl-L-methionine</name>
        <dbReference type="ChEBI" id="CHEBI:59789"/>
    </ligand>
</feature>
<keyword evidence="6 11" id="KW-0694">RNA-binding</keyword>
<dbReference type="Gene3D" id="3.40.50.150">
    <property type="entry name" value="Vaccinia Virus protein VP39"/>
    <property type="match status" value="1"/>
</dbReference>
<feature type="domain" description="SAM-dependent MTase RsmB/NOP-type" evidence="13">
    <location>
        <begin position="178"/>
        <end position="485"/>
    </location>
</feature>
<organism evidence="14 15">
    <name type="scientific">Acanthoscelides obtectus</name>
    <name type="common">Bean weevil</name>
    <name type="synonym">Bruchus obtectus</name>
    <dbReference type="NCBI Taxonomy" id="200917"/>
    <lineage>
        <taxon>Eukaryota</taxon>
        <taxon>Metazoa</taxon>
        <taxon>Ecdysozoa</taxon>
        <taxon>Arthropoda</taxon>
        <taxon>Hexapoda</taxon>
        <taxon>Insecta</taxon>
        <taxon>Pterygota</taxon>
        <taxon>Neoptera</taxon>
        <taxon>Endopterygota</taxon>
        <taxon>Coleoptera</taxon>
        <taxon>Polyphaga</taxon>
        <taxon>Cucujiformia</taxon>
        <taxon>Chrysomeloidea</taxon>
        <taxon>Chrysomelidae</taxon>
        <taxon>Bruchinae</taxon>
        <taxon>Bruchini</taxon>
        <taxon>Acanthoscelides</taxon>
    </lineage>
</organism>
<comment type="caution">
    <text evidence="14">The sequence shown here is derived from an EMBL/GenBank/DDBJ whole genome shotgun (WGS) entry which is preliminary data.</text>
</comment>
<evidence type="ECO:0000256" key="6">
    <source>
        <dbReference type="ARBA" id="ARBA00022884"/>
    </source>
</evidence>
<dbReference type="FunFam" id="3.40.50.150:FF:000055">
    <property type="entry name" value="5-methylcytosine rRNA methyltransferase NSUN4"/>
    <property type="match status" value="1"/>
</dbReference>
<keyword evidence="15" id="KW-1185">Reference proteome</keyword>
<comment type="caution">
    <text evidence="11">Lacks conserved residue(s) required for the propagation of feature annotation.</text>
</comment>
<gene>
    <name evidence="14" type="ORF">ACAOBT_LOCUS23745</name>
</gene>
<dbReference type="Gene3D" id="6.20.240.40">
    <property type="match status" value="2"/>
</dbReference>
<comment type="catalytic activity">
    <reaction evidence="10">
        <text>a cytidine in rRNA + S-adenosyl-L-methionine = a 5-methylcytidine in rRNA + S-adenosyl-L-homocysteine + H(+)</text>
        <dbReference type="Rhea" id="RHEA:61484"/>
        <dbReference type="Rhea" id="RHEA-COMP:15836"/>
        <dbReference type="Rhea" id="RHEA-COMP:15837"/>
        <dbReference type="ChEBI" id="CHEBI:15378"/>
        <dbReference type="ChEBI" id="CHEBI:57856"/>
        <dbReference type="ChEBI" id="CHEBI:59789"/>
        <dbReference type="ChEBI" id="CHEBI:74483"/>
        <dbReference type="ChEBI" id="CHEBI:82748"/>
    </reaction>
</comment>
<evidence type="ECO:0000256" key="4">
    <source>
        <dbReference type="ARBA" id="ARBA00022679"/>
    </source>
</evidence>
<evidence type="ECO:0000313" key="14">
    <source>
        <dbReference type="EMBL" id="CAH1997435.1"/>
    </source>
</evidence>
<keyword evidence="4 11" id="KW-0808">Transferase</keyword>
<evidence type="ECO:0000256" key="1">
    <source>
        <dbReference type="ARBA" id="ARBA00004173"/>
    </source>
</evidence>
<keyword evidence="5 11" id="KW-0949">S-adenosyl-L-methionine</keyword>
<protein>
    <recommendedName>
        <fullName evidence="9">NOL1/NOP2/Sun domain family member 4</fullName>
    </recommendedName>
</protein>
<dbReference type="InterPro" id="IPR023267">
    <property type="entry name" value="RCMT"/>
</dbReference>
<keyword evidence="7" id="KW-0809">Transit peptide</keyword>
<dbReference type="InterPro" id="IPR049560">
    <property type="entry name" value="MeTrfase_RsmB-F_NOP2_cat"/>
</dbReference>
<keyword evidence="8" id="KW-0496">Mitochondrion</keyword>
<evidence type="ECO:0000256" key="12">
    <source>
        <dbReference type="SAM" id="Coils"/>
    </source>
</evidence>
<evidence type="ECO:0000256" key="7">
    <source>
        <dbReference type="ARBA" id="ARBA00022946"/>
    </source>
</evidence>
<dbReference type="InterPro" id="IPR029063">
    <property type="entry name" value="SAM-dependent_MTases_sf"/>
</dbReference>
<evidence type="ECO:0000259" key="13">
    <source>
        <dbReference type="PROSITE" id="PS51686"/>
    </source>
</evidence>
<dbReference type="GO" id="GO:0005762">
    <property type="term" value="C:mitochondrial large ribosomal subunit"/>
    <property type="evidence" value="ECO:0007669"/>
    <property type="project" value="TreeGrafter"/>
</dbReference>
<evidence type="ECO:0000256" key="3">
    <source>
        <dbReference type="ARBA" id="ARBA00022603"/>
    </source>
</evidence>
<dbReference type="GO" id="GO:0031167">
    <property type="term" value="P:rRNA methylation"/>
    <property type="evidence" value="ECO:0007669"/>
    <property type="project" value="TreeGrafter"/>
</dbReference>
<keyword evidence="12" id="KW-0175">Coiled coil</keyword>
<evidence type="ECO:0000256" key="10">
    <source>
        <dbReference type="ARBA" id="ARBA00049302"/>
    </source>
</evidence>
<keyword evidence="3 11" id="KW-0489">Methyltransferase</keyword>
<evidence type="ECO:0000313" key="15">
    <source>
        <dbReference type="Proteomes" id="UP001152888"/>
    </source>
</evidence>
<keyword evidence="2" id="KW-0698">rRNA processing</keyword>
<dbReference type="Pfam" id="PF01189">
    <property type="entry name" value="Methyltr_RsmB-F"/>
    <property type="match status" value="1"/>
</dbReference>
<feature type="binding site" evidence="11">
    <location>
        <position position="304"/>
    </location>
    <ligand>
        <name>S-adenosyl-L-methionine</name>
        <dbReference type="ChEBI" id="CHEBI:59789"/>
    </ligand>
</feature>
<evidence type="ECO:0000256" key="11">
    <source>
        <dbReference type="PROSITE-ProRule" id="PRU01023"/>
    </source>
</evidence>
<feature type="coiled-coil region" evidence="12">
    <location>
        <begin position="107"/>
        <end position="141"/>
    </location>
</feature>
<evidence type="ECO:0000256" key="8">
    <source>
        <dbReference type="ARBA" id="ARBA00023128"/>
    </source>
</evidence>